<proteinExistence type="predicted"/>
<evidence type="ECO:0000256" key="1">
    <source>
        <dbReference type="SAM" id="Phobius"/>
    </source>
</evidence>
<evidence type="ECO:0000313" key="3">
    <source>
        <dbReference type="Proteomes" id="UP001500191"/>
    </source>
</evidence>
<keyword evidence="3" id="KW-1185">Reference proteome</keyword>
<keyword evidence="1" id="KW-1133">Transmembrane helix</keyword>
<keyword evidence="1" id="KW-0812">Transmembrane</keyword>
<dbReference type="Proteomes" id="UP001500191">
    <property type="component" value="Unassembled WGS sequence"/>
</dbReference>
<dbReference type="EMBL" id="BAAADB010000008">
    <property type="protein sequence ID" value="GAA0505470.1"/>
    <property type="molecule type" value="Genomic_DNA"/>
</dbReference>
<organism evidence="2 3">
    <name type="scientific">Deinococcus depolymerans</name>
    <dbReference type="NCBI Taxonomy" id="392408"/>
    <lineage>
        <taxon>Bacteria</taxon>
        <taxon>Thermotogati</taxon>
        <taxon>Deinococcota</taxon>
        <taxon>Deinococci</taxon>
        <taxon>Deinococcales</taxon>
        <taxon>Deinococcaceae</taxon>
        <taxon>Deinococcus</taxon>
    </lineage>
</organism>
<reference evidence="3" key="1">
    <citation type="journal article" date="2019" name="Int. J. Syst. Evol. Microbiol.">
        <title>The Global Catalogue of Microorganisms (GCM) 10K type strain sequencing project: providing services to taxonomists for standard genome sequencing and annotation.</title>
        <authorList>
            <consortium name="The Broad Institute Genomics Platform"/>
            <consortium name="The Broad Institute Genome Sequencing Center for Infectious Disease"/>
            <person name="Wu L."/>
            <person name="Ma J."/>
        </authorList>
    </citation>
    <scope>NUCLEOTIDE SEQUENCE [LARGE SCALE GENOMIC DNA]</scope>
    <source>
        <strain evidence="3">JCM 14368</strain>
    </source>
</reference>
<feature type="transmembrane region" description="Helical" evidence="1">
    <location>
        <begin position="95"/>
        <end position="116"/>
    </location>
</feature>
<accession>A0ABP3LQS7</accession>
<keyword evidence="1" id="KW-0472">Membrane</keyword>
<name>A0ABP3LQS7_9DEIO</name>
<feature type="transmembrane region" description="Helical" evidence="1">
    <location>
        <begin position="46"/>
        <end position="66"/>
    </location>
</feature>
<feature type="transmembrane region" description="Helical" evidence="1">
    <location>
        <begin position="21"/>
        <end position="40"/>
    </location>
</feature>
<gene>
    <name evidence="2" type="ORF">GCM10008937_11700</name>
</gene>
<sequence>MLACRTGLAMRQSRVPINVRRMIPALAGAVCPLPILGVLLSLRPTWLILSLALYMVLAVGIGALVATTSRRIPGAFDTTADEFRIRDHPGRTTEFRLGLVFGLCALLAAGVLSIFWQSF</sequence>
<comment type="caution">
    <text evidence="2">The sequence shown here is derived from an EMBL/GenBank/DDBJ whole genome shotgun (WGS) entry which is preliminary data.</text>
</comment>
<evidence type="ECO:0000313" key="2">
    <source>
        <dbReference type="EMBL" id="GAA0505470.1"/>
    </source>
</evidence>
<protein>
    <submittedName>
        <fullName evidence="2">Uncharacterized protein</fullName>
    </submittedName>
</protein>